<dbReference type="RefSeq" id="WP_183961586.1">
    <property type="nucleotide sequence ID" value="NZ_JACHHP010000004.1"/>
</dbReference>
<evidence type="ECO:0000313" key="3">
    <source>
        <dbReference type="Proteomes" id="UP000521199"/>
    </source>
</evidence>
<dbReference type="EMBL" id="JACHHP010000004">
    <property type="protein sequence ID" value="MBB5209055.1"/>
    <property type="molecule type" value="Genomic_DNA"/>
</dbReference>
<dbReference type="Gene3D" id="1.10.443.10">
    <property type="entry name" value="Intergrase catalytic core"/>
    <property type="match status" value="1"/>
</dbReference>
<reference evidence="2 3" key="1">
    <citation type="submission" date="2020-08" db="EMBL/GenBank/DDBJ databases">
        <title>Genomic Encyclopedia of Type Strains, Phase IV (KMG-IV): sequencing the most valuable type-strain genomes for metagenomic binning, comparative biology and taxonomic classification.</title>
        <authorList>
            <person name="Goeker M."/>
        </authorList>
    </citation>
    <scope>NUCLEOTIDE SEQUENCE [LARGE SCALE GENOMIC DNA]</scope>
    <source>
        <strain evidence="2 3">DSM 24163</strain>
    </source>
</reference>
<dbReference type="GO" id="GO:0003677">
    <property type="term" value="F:DNA binding"/>
    <property type="evidence" value="ECO:0007669"/>
    <property type="project" value="InterPro"/>
</dbReference>
<name>A0A7W8D944_9GAMM</name>
<proteinExistence type="predicted"/>
<evidence type="ECO:0000256" key="1">
    <source>
        <dbReference type="ARBA" id="ARBA00023172"/>
    </source>
</evidence>
<dbReference type="InterPro" id="IPR011010">
    <property type="entry name" value="DNA_brk_join_enz"/>
</dbReference>
<comment type="caution">
    <text evidence="2">The sequence shown here is derived from an EMBL/GenBank/DDBJ whole genome shotgun (WGS) entry which is preliminary data.</text>
</comment>
<keyword evidence="3" id="KW-1185">Reference proteome</keyword>
<dbReference type="AlphaFoldDB" id="A0A7W8D944"/>
<keyword evidence="1" id="KW-0233">DNA recombination</keyword>
<dbReference type="GO" id="GO:0006310">
    <property type="term" value="P:DNA recombination"/>
    <property type="evidence" value="ECO:0007669"/>
    <property type="project" value="UniProtKB-KW"/>
</dbReference>
<evidence type="ECO:0000313" key="2">
    <source>
        <dbReference type="EMBL" id="MBB5209055.1"/>
    </source>
</evidence>
<organism evidence="2 3">
    <name type="scientific">Chiayiivirga flava</name>
    <dbReference type="NCBI Taxonomy" id="659595"/>
    <lineage>
        <taxon>Bacteria</taxon>
        <taxon>Pseudomonadati</taxon>
        <taxon>Pseudomonadota</taxon>
        <taxon>Gammaproteobacteria</taxon>
        <taxon>Lysobacterales</taxon>
        <taxon>Lysobacteraceae</taxon>
        <taxon>Chiayiivirga</taxon>
    </lineage>
</organism>
<dbReference type="InterPro" id="IPR013762">
    <property type="entry name" value="Integrase-like_cat_sf"/>
</dbReference>
<accession>A0A7W8D944</accession>
<dbReference type="GO" id="GO:0015074">
    <property type="term" value="P:DNA integration"/>
    <property type="evidence" value="ECO:0007669"/>
    <property type="project" value="InterPro"/>
</dbReference>
<sequence length="206" mass="22840">MFNKGSYLKACFAWAQGAGYFPMGDNPAAGQVKFSTTEKRHRRKLGFQAFTPNQVKRIYAPEALEKVNEQTRWGALVGLYTGARVTEVGQLRLDDFFTDDDGVWCLRVTDEGSHRRDDTPEVRLPCGMSSQHQAQVGALSAFGTPKWGRPSHEGSPGYSSNTSPSISAKAITLPTCVGWRTARFSGYLFQRFWGSMFIRGASARGR</sequence>
<dbReference type="Proteomes" id="UP000521199">
    <property type="component" value="Unassembled WGS sequence"/>
</dbReference>
<protein>
    <submittedName>
        <fullName evidence="2">Integrase</fullName>
    </submittedName>
</protein>
<gene>
    <name evidence="2" type="ORF">HNQ52_002605</name>
</gene>
<dbReference type="SUPFAM" id="SSF56349">
    <property type="entry name" value="DNA breaking-rejoining enzymes"/>
    <property type="match status" value="1"/>
</dbReference>